<dbReference type="InterPro" id="IPR050393">
    <property type="entry name" value="MFP_Efflux_Pump"/>
</dbReference>
<evidence type="ECO:0000256" key="1">
    <source>
        <dbReference type="ARBA" id="ARBA00004167"/>
    </source>
</evidence>
<feature type="transmembrane region" description="Helical" evidence="4">
    <location>
        <begin position="29"/>
        <end position="49"/>
    </location>
</feature>
<evidence type="ECO:0000256" key="4">
    <source>
        <dbReference type="SAM" id="Phobius"/>
    </source>
</evidence>
<dbReference type="Gene3D" id="2.40.30.170">
    <property type="match status" value="1"/>
</dbReference>
<feature type="domain" description="Multidrug resistance protein MdtA-like barrel-sandwich hybrid" evidence="6">
    <location>
        <begin position="98"/>
        <end position="227"/>
    </location>
</feature>
<dbReference type="Proteomes" id="UP000323708">
    <property type="component" value="Unassembled WGS sequence"/>
</dbReference>
<dbReference type="GO" id="GO:0022857">
    <property type="term" value="F:transmembrane transporter activity"/>
    <property type="evidence" value="ECO:0007669"/>
    <property type="project" value="InterPro"/>
</dbReference>
<reference evidence="7 8" key="1">
    <citation type="submission" date="2019-09" db="EMBL/GenBank/DDBJ databases">
        <authorList>
            <person name="Chen X.-Y."/>
        </authorList>
    </citation>
    <scope>NUCLEOTIDE SEQUENCE [LARGE SCALE GENOMIC DNA]</scope>
    <source>
        <strain evidence="7 8">NY5</strain>
    </source>
</reference>
<dbReference type="EMBL" id="VTUX01000009">
    <property type="protein sequence ID" value="KAA1188880.1"/>
    <property type="molecule type" value="Genomic_DNA"/>
</dbReference>
<feature type="transmembrane region" description="Helical" evidence="4">
    <location>
        <begin position="61"/>
        <end position="82"/>
    </location>
</feature>
<evidence type="ECO:0000259" key="5">
    <source>
        <dbReference type="Pfam" id="PF25876"/>
    </source>
</evidence>
<dbReference type="Pfam" id="PF25876">
    <property type="entry name" value="HH_MFP_RND"/>
    <property type="match status" value="1"/>
</dbReference>
<name>A0A5B0WP99_9GAMM</name>
<evidence type="ECO:0000313" key="7">
    <source>
        <dbReference type="EMBL" id="KAA1188880.1"/>
    </source>
</evidence>
<comment type="similarity">
    <text evidence="2">Belongs to the membrane fusion protein (MFP) (TC 8.A.1) family.</text>
</comment>
<dbReference type="InterPro" id="IPR058625">
    <property type="entry name" value="MdtA-like_BSH"/>
</dbReference>
<keyword evidence="4" id="KW-1133">Transmembrane helix</keyword>
<dbReference type="InterPro" id="IPR006143">
    <property type="entry name" value="RND_pump_MFP"/>
</dbReference>
<keyword evidence="4" id="KW-0472">Membrane</keyword>
<keyword evidence="4" id="KW-0812">Transmembrane</keyword>
<dbReference type="SUPFAM" id="SSF111369">
    <property type="entry name" value="HlyD-like secretion proteins"/>
    <property type="match status" value="1"/>
</dbReference>
<comment type="subcellular location">
    <subcellularLocation>
        <location evidence="1">Membrane</location>
        <topology evidence="1">Single-pass membrane protein</topology>
    </subcellularLocation>
</comment>
<dbReference type="Gene3D" id="1.10.287.470">
    <property type="entry name" value="Helix hairpin bin"/>
    <property type="match status" value="1"/>
</dbReference>
<dbReference type="PANTHER" id="PTHR30367:SF12">
    <property type="entry name" value="P-HYDROXYBENZOIC ACID EFFLUX PUMP SUBUNIT AAEA"/>
    <property type="match status" value="1"/>
</dbReference>
<feature type="domain" description="Multidrug resistance protein MdtA-like alpha-helical hairpin" evidence="5">
    <location>
        <begin position="136"/>
        <end position="202"/>
    </location>
</feature>
<feature type="coiled-coil region" evidence="3">
    <location>
        <begin position="180"/>
        <end position="207"/>
    </location>
</feature>
<gene>
    <name evidence="7" type="ORF">F0M18_16895</name>
</gene>
<comment type="caution">
    <text evidence="7">The sequence shown here is derived from an EMBL/GenBank/DDBJ whole genome shotgun (WGS) entry which is preliminary data.</text>
</comment>
<proteinExistence type="inferred from homology"/>
<dbReference type="InterPro" id="IPR058624">
    <property type="entry name" value="MdtA-like_HH"/>
</dbReference>
<dbReference type="AlphaFoldDB" id="A0A5B0WP99"/>
<sequence length="361" mass="38372">MGKDEAGPAHSGTRAAHCSAGSATGQPGGAVVIAFISIIYASLYIIIFNKLGLLKKTVGNICAFAGVGVVMIAAIVFMWYTFAPISNDARMFRYIIPIVPNVRGEVVEVPIQALQPLEAGDVLFKIDPEPFEIAVRQLTAQVNVHEAERRLAEVNVERAKSLLKVQAAAQIDLDTWTANRDKAIAAIEATEAQLDNARWQLQETVVRAPGPGHVVNLQVRPGNVVTTVPVASPMAFVSDETNTVLASFSQSAVRRINVGDEADVVFVGKPGQTFAGKVERIVAASGQSQMSASGQLPSFTGAPVTDRWAVAISLDDEELARSLPQGTAGTVAVYTNAGKPVHVISKVAMRMSAWLSYLTSP</sequence>
<dbReference type="Pfam" id="PF25917">
    <property type="entry name" value="BSH_RND"/>
    <property type="match status" value="1"/>
</dbReference>
<organism evidence="7 8">
    <name type="scientific">Pseudohalioglobus sediminis</name>
    <dbReference type="NCBI Taxonomy" id="2606449"/>
    <lineage>
        <taxon>Bacteria</taxon>
        <taxon>Pseudomonadati</taxon>
        <taxon>Pseudomonadota</taxon>
        <taxon>Gammaproteobacteria</taxon>
        <taxon>Cellvibrionales</taxon>
        <taxon>Halieaceae</taxon>
        <taxon>Pseudohalioglobus</taxon>
    </lineage>
</organism>
<protein>
    <submittedName>
        <fullName evidence="7">HlyD family secretion protein</fullName>
    </submittedName>
</protein>
<dbReference type="NCBIfam" id="TIGR01730">
    <property type="entry name" value="RND_mfp"/>
    <property type="match status" value="1"/>
</dbReference>
<keyword evidence="3" id="KW-0175">Coiled coil</keyword>
<dbReference type="GO" id="GO:0016020">
    <property type="term" value="C:membrane"/>
    <property type="evidence" value="ECO:0007669"/>
    <property type="project" value="InterPro"/>
</dbReference>
<evidence type="ECO:0000256" key="3">
    <source>
        <dbReference type="SAM" id="Coils"/>
    </source>
</evidence>
<evidence type="ECO:0000259" key="6">
    <source>
        <dbReference type="Pfam" id="PF25917"/>
    </source>
</evidence>
<accession>A0A5B0WP99</accession>
<evidence type="ECO:0000256" key="2">
    <source>
        <dbReference type="ARBA" id="ARBA00009477"/>
    </source>
</evidence>
<keyword evidence="8" id="KW-1185">Reference proteome</keyword>
<dbReference type="PANTHER" id="PTHR30367">
    <property type="entry name" value="P-HYDROXYBENZOIC ACID EFFLUX PUMP SUBUNIT AAEA-RELATED"/>
    <property type="match status" value="1"/>
</dbReference>
<dbReference type="Gene3D" id="2.40.50.100">
    <property type="match status" value="1"/>
</dbReference>
<evidence type="ECO:0000313" key="8">
    <source>
        <dbReference type="Proteomes" id="UP000323708"/>
    </source>
</evidence>